<proteinExistence type="predicted"/>
<evidence type="ECO:0000256" key="4">
    <source>
        <dbReference type="ARBA" id="ARBA00023180"/>
    </source>
</evidence>
<dbReference type="SUPFAM" id="SSF56496">
    <property type="entry name" value="Fibrinogen C-terminal domain-like"/>
    <property type="match status" value="1"/>
</dbReference>
<dbReference type="InterPro" id="IPR037579">
    <property type="entry name" value="FIB_ANG-like"/>
</dbReference>
<dbReference type="GO" id="GO:0030674">
    <property type="term" value="F:protein-macromolecule adaptor activity"/>
    <property type="evidence" value="ECO:0007669"/>
    <property type="project" value="TreeGrafter"/>
</dbReference>
<feature type="domain" description="Fibrinogen C-terminal" evidence="5">
    <location>
        <begin position="1"/>
        <end position="190"/>
    </location>
</feature>
<dbReference type="PROSITE" id="PS51406">
    <property type="entry name" value="FIBRINOGEN_C_2"/>
    <property type="match status" value="1"/>
</dbReference>
<evidence type="ECO:0000256" key="1">
    <source>
        <dbReference type="ARBA" id="ARBA00004613"/>
    </source>
</evidence>
<dbReference type="PANTHER" id="PTHR47221:SF5">
    <property type="entry name" value="FIBRINOGEN C-TERMINAL DOMAIN-CONTAINING PROTEIN"/>
    <property type="match status" value="1"/>
</dbReference>
<keyword evidence="7" id="KW-1185">Reference proteome</keyword>
<dbReference type="EMBL" id="VSWD01000007">
    <property type="protein sequence ID" value="KAK3096953.1"/>
    <property type="molecule type" value="Genomic_DNA"/>
</dbReference>
<comment type="caution">
    <text evidence="6">The sequence shown here is derived from an EMBL/GenBank/DDBJ whole genome shotgun (WGS) entry which is preliminary data.</text>
</comment>
<reference evidence="6" key="1">
    <citation type="submission" date="2019-08" db="EMBL/GenBank/DDBJ databases">
        <title>The improved chromosome-level genome for the pearl oyster Pinctada fucata martensii using PacBio sequencing and Hi-C.</title>
        <authorList>
            <person name="Zheng Z."/>
        </authorList>
    </citation>
    <scope>NUCLEOTIDE SEQUENCE</scope>
    <source>
        <strain evidence="6">ZZ-2019</strain>
        <tissue evidence="6">Adductor muscle</tissue>
    </source>
</reference>
<dbReference type="GO" id="GO:0005201">
    <property type="term" value="F:extracellular matrix structural constituent"/>
    <property type="evidence" value="ECO:0007669"/>
    <property type="project" value="TreeGrafter"/>
</dbReference>
<keyword evidence="3" id="KW-1015">Disulfide bond</keyword>
<dbReference type="Proteomes" id="UP001186944">
    <property type="component" value="Unassembled WGS sequence"/>
</dbReference>
<dbReference type="InterPro" id="IPR014716">
    <property type="entry name" value="Fibrinogen_a/b/g_C_1"/>
</dbReference>
<dbReference type="Gene3D" id="3.90.215.10">
    <property type="entry name" value="Gamma Fibrinogen, chain A, domain 1"/>
    <property type="match status" value="1"/>
</dbReference>
<evidence type="ECO:0000313" key="7">
    <source>
        <dbReference type="Proteomes" id="UP001186944"/>
    </source>
</evidence>
<dbReference type="InterPro" id="IPR036056">
    <property type="entry name" value="Fibrinogen-like_C"/>
</dbReference>
<keyword evidence="2" id="KW-0964">Secreted</keyword>
<keyword evidence="4" id="KW-0325">Glycoprotein</keyword>
<dbReference type="CDD" id="cd00087">
    <property type="entry name" value="FReD"/>
    <property type="match status" value="1"/>
</dbReference>
<accession>A0AA88Y2Q7</accession>
<evidence type="ECO:0000259" key="5">
    <source>
        <dbReference type="PROSITE" id="PS51406"/>
    </source>
</evidence>
<comment type="subcellular location">
    <subcellularLocation>
        <location evidence="1">Secreted</location>
    </subcellularLocation>
</comment>
<dbReference type="SMART" id="SM00186">
    <property type="entry name" value="FBG"/>
    <property type="match status" value="1"/>
</dbReference>
<organism evidence="6 7">
    <name type="scientific">Pinctada imbricata</name>
    <name type="common">Atlantic pearl-oyster</name>
    <name type="synonym">Pinctada martensii</name>
    <dbReference type="NCBI Taxonomy" id="66713"/>
    <lineage>
        <taxon>Eukaryota</taxon>
        <taxon>Metazoa</taxon>
        <taxon>Spiralia</taxon>
        <taxon>Lophotrochozoa</taxon>
        <taxon>Mollusca</taxon>
        <taxon>Bivalvia</taxon>
        <taxon>Autobranchia</taxon>
        <taxon>Pteriomorphia</taxon>
        <taxon>Pterioida</taxon>
        <taxon>Pterioidea</taxon>
        <taxon>Pteriidae</taxon>
        <taxon>Pinctada</taxon>
    </lineage>
</organism>
<name>A0AA88Y2Q7_PINIB</name>
<evidence type="ECO:0000313" key="6">
    <source>
        <dbReference type="EMBL" id="KAK3096953.1"/>
    </source>
</evidence>
<evidence type="ECO:0000256" key="3">
    <source>
        <dbReference type="ARBA" id="ARBA00023157"/>
    </source>
</evidence>
<dbReference type="PANTHER" id="PTHR47221">
    <property type="entry name" value="FIBRINOGEN ALPHA CHAIN"/>
    <property type="match status" value="1"/>
</dbReference>
<sequence>METDGGGWTVIQRRESGTDDFFRNWESYKEGFGNVRHDFWLGLKYIHLLTKNGNNRMRIDLWDWENRTKFSEYDFVKVKDESDNYRIIAGGYRGNAGDPFNSKIYERRMQSMQFSTFDKDNDLNARASCARAYSSGWWFNNCFQVNLNGVWYPSGSYYGTVANGIVWDLWTDHKKGYSLKKTEIKFRPEHF</sequence>
<dbReference type="GO" id="GO:0034116">
    <property type="term" value="P:positive regulation of heterotypic cell-cell adhesion"/>
    <property type="evidence" value="ECO:0007669"/>
    <property type="project" value="TreeGrafter"/>
</dbReference>
<dbReference type="Pfam" id="PF00147">
    <property type="entry name" value="Fibrinogen_C"/>
    <property type="match status" value="1"/>
</dbReference>
<gene>
    <name evidence="6" type="ORF">FSP39_005071</name>
</gene>
<dbReference type="InterPro" id="IPR002181">
    <property type="entry name" value="Fibrinogen_a/b/g_C_dom"/>
</dbReference>
<evidence type="ECO:0000256" key="2">
    <source>
        <dbReference type="ARBA" id="ARBA00022525"/>
    </source>
</evidence>
<protein>
    <recommendedName>
        <fullName evidence="5">Fibrinogen C-terminal domain-containing protein</fullName>
    </recommendedName>
</protein>
<dbReference type="GO" id="GO:0005577">
    <property type="term" value="C:fibrinogen complex"/>
    <property type="evidence" value="ECO:0007669"/>
    <property type="project" value="TreeGrafter"/>
</dbReference>
<dbReference type="AlphaFoldDB" id="A0AA88Y2Q7"/>